<keyword evidence="9" id="KW-0547">Nucleotide-binding</keyword>
<dbReference type="RefSeq" id="WP_043940516.1">
    <property type="nucleotide sequence ID" value="NZ_JWHT01000004.1"/>
</dbReference>
<comment type="caution">
    <text evidence="14">The sequence shown here is derived from an EMBL/GenBank/DDBJ whole genome shotgun (WGS) entry which is preliminary data.</text>
</comment>
<feature type="disulfide bond" description="Redox-active" evidence="10">
    <location>
        <begin position="43"/>
        <end position="48"/>
    </location>
</feature>
<evidence type="ECO:0000256" key="2">
    <source>
        <dbReference type="ARBA" id="ARBA00022630"/>
    </source>
</evidence>
<dbReference type="AlphaFoldDB" id="A0A0D1M0W0"/>
<evidence type="ECO:0000313" key="15">
    <source>
        <dbReference type="Proteomes" id="UP000032289"/>
    </source>
</evidence>
<gene>
    <name evidence="14" type="primary">merA</name>
    <name evidence="14" type="ORF">ab3b_00128</name>
</gene>
<dbReference type="Proteomes" id="UP000032289">
    <property type="component" value="Unassembled WGS sequence"/>
</dbReference>
<dbReference type="InterPro" id="IPR004099">
    <property type="entry name" value="Pyr_nucl-diS_OxRdtase_dimer"/>
</dbReference>
<feature type="active site" description="Proton acceptor" evidence="8">
    <location>
        <position position="435"/>
    </location>
</feature>
<dbReference type="GO" id="GO:0016668">
    <property type="term" value="F:oxidoreductase activity, acting on a sulfur group of donors, NAD(P) as acceptor"/>
    <property type="evidence" value="ECO:0007669"/>
    <property type="project" value="InterPro"/>
</dbReference>
<dbReference type="InterPro" id="IPR036188">
    <property type="entry name" value="FAD/NAD-bd_sf"/>
</dbReference>
<evidence type="ECO:0000256" key="5">
    <source>
        <dbReference type="ARBA" id="ARBA00023002"/>
    </source>
</evidence>
<evidence type="ECO:0000256" key="8">
    <source>
        <dbReference type="PIRSR" id="PIRSR000350-2"/>
    </source>
</evidence>
<dbReference type="GO" id="GO:0050660">
    <property type="term" value="F:flavin adenine dinucleotide binding"/>
    <property type="evidence" value="ECO:0007669"/>
    <property type="project" value="TreeGrafter"/>
</dbReference>
<accession>A0A0D1M0W0</accession>
<feature type="domain" description="FAD/NAD(P)-binding" evidence="13">
    <location>
        <begin position="7"/>
        <end position="311"/>
    </location>
</feature>
<dbReference type="InterPro" id="IPR001100">
    <property type="entry name" value="Pyr_nuc-diS_OxRdtase"/>
</dbReference>
<keyword evidence="4" id="KW-0521">NADP</keyword>
<feature type="binding site" evidence="9">
    <location>
        <begin position="172"/>
        <end position="179"/>
    </location>
    <ligand>
        <name>NAD(+)</name>
        <dbReference type="ChEBI" id="CHEBI:57540"/>
    </ligand>
</feature>
<evidence type="ECO:0000256" key="6">
    <source>
        <dbReference type="ARBA" id="ARBA00023157"/>
    </source>
</evidence>
<dbReference type="InterPro" id="IPR023753">
    <property type="entry name" value="FAD/NAD-binding_dom"/>
</dbReference>
<comment type="similarity">
    <text evidence="1 11">Belongs to the class-I pyridine nucleotide-disulfide oxidoreductase family.</text>
</comment>
<feature type="domain" description="Pyridine nucleotide-disulphide oxidoreductase dimerisation" evidence="12">
    <location>
        <begin position="338"/>
        <end position="443"/>
    </location>
</feature>
<comment type="cofactor">
    <cofactor evidence="9">
        <name>FAD</name>
        <dbReference type="ChEBI" id="CHEBI:57692"/>
    </cofactor>
    <text evidence="9">Binds 1 FAD per subunit.</text>
</comment>
<evidence type="ECO:0000259" key="12">
    <source>
        <dbReference type="Pfam" id="PF02852"/>
    </source>
</evidence>
<evidence type="ECO:0000256" key="7">
    <source>
        <dbReference type="ARBA" id="ARBA00023284"/>
    </source>
</evidence>
<sequence>MREAKNVFVGFGKAGKTLAFKLASAGESVILIEQSELMYGGTCINVGCIPSKLLYTLSDAGAGEPGLEKYRNAVLTKKSRIGTLRGKNLHKVADLEYATVLTGQAHFEDDHTITVTYQNGLREEVRGERIFINTGATPSVPDTPGLATSHYVVKTDALMDQEVLPKELVIIGGGYIAAEFATTYAQFGAHVTMLIRNPNFMSFMEREAAAAIHESLTDLGVDIRLHATVTEVTDGEIAATLTVNQDGQVTSVTADTILIATGRHANIDGLGLENTHVLTNERGILVDDQLRTAAPNVWALGDVRGGAQHTYISLDDSRIIMNQLRGDGHATLAQQAVTPSVVFTNPPMATIGLNQEEADAQGIHYRMSKMAVAALPKTYIAGNTRGYMKALVDDNDHIIGATLFAIEAHEMINLISMAMHNNLPYQTIRDQIFAHPTMSEGLNDLFEGIPEK</sequence>
<keyword evidence="9" id="KW-0520">NAD</keyword>
<dbReference type="PATRIC" id="fig|137591.24.peg.130"/>
<keyword evidence="6" id="KW-1015">Disulfide bond</keyword>
<evidence type="ECO:0000256" key="1">
    <source>
        <dbReference type="ARBA" id="ARBA00007532"/>
    </source>
</evidence>
<reference evidence="14 15" key="1">
    <citation type="journal article" date="2015" name="Microbiology (Mosc.)">
        <title>Genomics of the Weissella cibaria species with an examination of its metabolic traits.</title>
        <authorList>
            <person name="Lynch K.M."/>
            <person name="Lucid A."/>
            <person name="Arendt E.K."/>
            <person name="Sleator R.D."/>
            <person name="Lucey B."/>
            <person name="Coffey A."/>
        </authorList>
    </citation>
    <scope>NUCLEOTIDE SEQUENCE [LARGE SCALE GENOMIC DNA]</scope>
    <source>
        <strain evidence="14 15">AB3b</strain>
    </source>
</reference>
<dbReference type="PIRSF" id="PIRSF000350">
    <property type="entry name" value="Mercury_reductase_MerA"/>
    <property type="match status" value="1"/>
</dbReference>
<dbReference type="Pfam" id="PF02852">
    <property type="entry name" value="Pyr_redox_dim"/>
    <property type="match status" value="1"/>
</dbReference>
<evidence type="ECO:0000256" key="3">
    <source>
        <dbReference type="ARBA" id="ARBA00022827"/>
    </source>
</evidence>
<dbReference type="InterPro" id="IPR012999">
    <property type="entry name" value="Pyr_OxRdtase_I_AS"/>
</dbReference>
<dbReference type="SUPFAM" id="SSF51905">
    <property type="entry name" value="FAD/NAD(P)-binding domain"/>
    <property type="match status" value="1"/>
</dbReference>
<dbReference type="PROSITE" id="PS00076">
    <property type="entry name" value="PYRIDINE_REDOX_1"/>
    <property type="match status" value="1"/>
</dbReference>
<feature type="binding site" evidence="9">
    <location>
        <position position="262"/>
    </location>
    <ligand>
        <name>NAD(+)</name>
        <dbReference type="ChEBI" id="CHEBI:57540"/>
    </ligand>
</feature>
<keyword evidence="7 11" id="KW-0676">Redox-active center</keyword>
<dbReference type="GO" id="GO:0003955">
    <property type="term" value="F:NAD(P)H dehydrogenase (quinone) activity"/>
    <property type="evidence" value="ECO:0007669"/>
    <property type="project" value="TreeGrafter"/>
</dbReference>
<dbReference type="InterPro" id="IPR016156">
    <property type="entry name" value="FAD/NAD-linked_Rdtase_dimer_sf"/>
</dbReference>
<evidence type="ECO:0000256" key="11">
    <source>
        <dbReference type="RuleBase" id="RU003691"/>
    </source>
</evidence>
<dbReference type="Pfam" id="PF07992">
    <property type="entry name" value="Pyr_redox_2"/>
    <property type="match status" value="1"/>
</dbReference>
<keyword evidence="3 9" id="KW-0274">FAD</keyword>
<dbReference type="EC" id="1.16.1.1" evidence="14"/>
<evidence type="ECO:0000313" key="14">
    <source>
        <dbReference type="EMBL" id="KIU25660.1"/>
    </source>
</evidence>
<keyword evidence="5 11" id="KW-0560">Oxidoreductase</keyword>
<dbReference type="GO" id="GO:0016152">
    <property type="term" value="F:mercury (II) reductase (NADP+) activity"/>
    <property type="evidence" value="ECO:0007669"/>
    <property type="project" value="UniProtKB-EC"/>
</dbReference>
<organism evidence="14 15">
    <name type="scientific">Weissella cibaria</name>
    <dbReference type="NCBI Taxonomy" id="137591"/>
    <lineage>
        <taxon>Bacteria</taxon>
        <taxon>Bacillati</taxon>
        <taxon>Bacillota</taxon>
        <taxon>Bacilli</taxon>
        <taxon>Lactobacillales</taxon>
        <taxon>Lactobacillaceae</taxon>
        <taxon>Weissella</taxon>
    </lineage>
</organism>
<protein>
    <submittedName>
        <fullName evidence="14">MerA protein</fullName>
        <ecNumber evidence="14">1.16.1.1</ecNumber>
    </submittedName>
</protein>
<evidence type="ECO:0000256" key="9">
    <source>
        <dbReference type="PIRSR" id="PIRSR000350-3"/>
    </source>
</evidence>
<dbReference type="PANTHER" id="PTHR43014">
    <property type="entry name" value="MERCURIC REDUCTASE"/>
    <property type="match status" value="1"/>
</dbReference>
<name>A0A0D1M0W0_9LACO</name>
<dbReference type="PANTHER" id="PTHR43014:SF4">
    <property type="entry name" value="PYRIDINE NUCLEOTIDE-DISULFIDE OXIDOREDUCTASE RCLA-RELATED"/>
    <property type="match status" value="1"/>
</dbReference>
<keyword evidence="2 11" id="KW-0285">Flavoprotein</keyword>
<proteinExistence type="inferred from homology"/>
<dbReference type="EMBL" id="JWHT01000004">
    <property type="protein sequence ID" value="KIU25660.1"/>
    <property type="molecule type" value="Genomic_DNA"/>
</dbReference>
<dbReference type="Gene3D" id="3.50.50.60">
    <property type="entry name" value="FAD/NAD(P)-binding domain"/>
    <property type="match status" value="2"/>
</dbReference>
<evidence type="ECO:0000259" key="13">
    <source>
        <dbReference type="Pfam" id="PF07992"/>
    </source>
</evidence>
<evidence type="ECO:0000256" key="4">
    <source>
        <dbReference type="ARBA" id="ARBA00022857"/>
    </source>
</evidence>
<feature type="binding site" evidence="9">
    <location>
        <position position="302"/>
    </location>
    <ligand>
        <name>FAD</name>
        <dbReference type="ChEBI" id="CHEBI:57692"/>
    </ligand>
</feature>
<dbReference type="PRINTS" id="PR00411">
    <property type="entry name" value="PNDRDTASEI"/>
</dbReference>
<feature type="binding site" evidence="9">
    <location>
        <position position="52"/>
    </location>
    <ligand>
        <name>FAD</name>
        <dbReference type="ChEBI" id="CHEBI:57692"/>
    </ligand>
</feature>
<dbReference type="PRINTS" id="PR00368">
    <property type="entry name" value="FADPNR"/>
</dbReference>
<dbReference type="FunFam" id="3.30.390.30:FF:000001">
    <property type="entry name" value="Dihydrolipoyl dehydrogenase"/>
    <property type="match status" value="1"/>
</dbReference>
<dbReference type="Gene3D" id="3.30.390.30">
    <property type="match status" value="1"/>
</dbReference>
<dbReference type="SUPFAM" id="SSF55424">
    <property type="entry name" value="FAD/NAD-linked reductases, dimerisation (C-terminal) domain"/>
    <property type="match status" value="1"/>
</dbReference>
<evidence type="ECO:0000256" key="10">
    <source>
        <dbReference type="PIRSR" id="PIRSR000350-4"/>
    </source>
</evidence>